<dbReference type="Proteomes" id="UP000479526">
    <property type="component" value="Unassembled WGS sequence"/>
</dbReference>
<keyword evidence="3" id="KW-1185">Reference proteome</keyword>
<dbReference type="InterPro" id="IPR005302">
    <property type="entry name" value="MoCF_Sase_C"/>
</dbReference>
<dbReference type="GO" id="GO:0030170">
    <property type="term" value="F:pyridoxal phosphate binding"/>
    <property type="evidence" value="ECO:0007669"/>
    <property type="project" value="InterPro"/>
</dbReference>
<dbReference type="EMBL" id="WXEW01000002">
    <property type="protein sequence ID" value="NAS21877.1"/>
    <property type="molecule type" value="Genomic_DNA"/>
</dbReference>
<comment type="caution">
    <text evidence="2">The sequence shown here is derived from an EMBL/GenBank/DDBJ whole genome shotgun (WGS) entry which is preliminary data.</text>
</comment>
<feature type="domain" description="MOSC" evidence="1">
    <location>
        <begin position="128"/>
        <end position="262"/>
    </location>
</feature>
<proteinExistence type="predicted"/>
<protein>
    <submittedName>
        <fullName evidence="2">MOSC domain-containing protein</fullName>
    </submittedName>
</protein>
<evidence type="ECO:0000313" key="2">
    <source>
        <dbReference type="EMBL" id="NAS21877.1"/>
    </source>
</evidence>
<dbReference type="AlphaFoldDB" id="A0A7C9NZK5"/>
<sequence length="262" mass="27946">MSPATGSVVALRRYPVKSMLGEDVEAAAVTEQGVEGDRVAALLDVATGTVASAKHPRLWRDLLGFAARWDDGTTLIRLPGGRTVRADHADDAVSRALGREVRLLTTRPEQATVVRPDPEAVMDAGVDADVPYIHLQIGQGTPGRNFVDYAAIHLVTTATLAQARAEMVRYRPNLVVDLPGATPYAENGWTGRELTVGPVVLRILGPTPRCAVPTLAHGNLPRRTDAVRTLLRDNHVGGYPCLGAYAEVVRPGGVTVGDRVVC</sequence>
<name>A0A7C9NZK5_9ACTN</name>
<evidence type="ECO:0000313" key="3">
    <source>
        <dbReference type="Proteomes" id="UP000479526"/>
    </source>
</evidence>
<dbReference type="Pfam" id="PF03476">
    <property type="entry name" value="MOSC_N"/>
    <property type="match status" value="1"/>
</dbReference>
<organism evidence="2 3">
    <name type="scientific">Herbidospora solisilvae</name>
    <dbReference type="NCBI Taxonomy" id="2696284"/>
    <lineage>
        <taxon>Bacteria</taxon>
        <taxon>Bacillati</taxon>
        <taxon>Actinomycetota</taxon>
        <taxon>Actinomycetes</taxon>
        <taxon>Streptosporangiales</taxon>
        <taxon>Streptosporangiaceae</taxon>
        <taxon>Herbidospora</taxon>
    </lineage>
</organism>
<dbReference type="InterPro" id="IPR011037">
    <property type="entry name" value="Pyrv_Knase-like_insert_dom_sf"/>
</dbReference>
<evidence type="ECO:0000259" key="1">
    <source>
        <dbReference type="PROSITE" id="PS51340"/>
    </source>
</evidence>
<dbReference type="InterPro" id="IPR005303">
    <property type="entry name" value="MOCOS_middle"/>
</dbReference>
<dbReference type="PROSITE" id="PS51340">
    <property type="entry name" value="MOSC"/>
    <property type="match status" value="1"/>
</dbReference>
<reference evidence="2 3" key="1">
    <citation type="submission" date="2020-01" db="EMBL/GenBank/DDBJ databases">
        <title>Herbidospora sp. NEAU-GS84 nov., a novel actinomycete isolated from soil.</title>
        <authorList>
            <person name="Han L."/>
        </authorList>
    </citation>
    <scope>NUCLEOTIDE SEQUENCE [LARGE SCALE GENOMIC DNA]</scope>
    <source>
        <strain evidence="2 3">NEAU-GS84</strain>
    </source>
</reference>
<dbReference type="SUPFAM" id="SSF50800">
    <property type="entry name" value="PK beta-barrel domain-like"/>
    <property type="match status" value="1"/>
</dbReference>
<dbReference type="GO" id="GO:0003824">
    <property type="term" value="F:catalytic activity"/>
    <property type="evidence" value="ECO:0007669"/>
    <property type="project" value="InterPro"/>
</dbReference>
<gene>
    <name evidence="2" type="ORF">GT755_09290</name>
</gene>
<accession>A0A7C9NZK5</accession>
<dbReference type="Pfam" id="PF03473">
    <property type="entry name" value="MOSC"/>
    <property type="match status" value="1"/>
</dbReference>
<dbReference type="RefSeq" id="WP_161479262.1">
    <property type="nucleotide sequence ID" value="NZ_WXEW01000002.1"/>
</dbReference>
<dbReference type="GO" id="GO:0030151">
    <property type="term" value="F:molybdenum ion binding"/>
    <property type="evidence" value="ECO:0007669"/>
    <property type="project" value="InterPro"/>
</dbReference>